<evidence type="ECO:0000313" key="3">
    <source>
        <dbReference type="Proteomes" id="UP000326396"/>
    </source>
</evidence>
<evidence type="ECO:0000256" key="1">
    <source>
        <dbReference type="SAM" id="MobiDB-lite"/>
    </source>
</evidence>
<dbReference type="Proteomes" id="UP000326396">
    <property type="component" value="Linkage Group LG2"/>
</dbReference>
<gene>
    <name evidence="2" type="ORF">E3N88_22408</name>
</gene>
<evidence type="ECO:0000313" key="2">
    <source>
        <dbReference type="EMBL" id="KAD4584807.1"/>
    </source>
</evidence>
<sequence length="336" mass="37958">MVGGVSEMDRSVEVSGETQDGSTATSVNYSFDHTPLRVDFWGNGYLMTANREKNSGKTWRWNKVRFGQGKTKVYRCYISGWCCGMRGSQWIKHGCIEVDQLAVNYAGLTGHGNIWDAGQKWAWCNGCKFCILCLGHKMDSLHWAGRGYCNRVTRLLRGSFRWHFNNFFKYYLMHLSMCYLGVWVLHWMGEWAFHRKGVGGYSCCAAEVAQIHWAHNGLFLGVGCIRSRYCLHGSNLQEMLAWYWGWAVTGERSYRAGSGSYVIRMGLHQWVGCEICLGYAAKIYSHNSKLYTGYILLGWAMGNNLGGSSSVSPCFLVAARRTMAIWLHGLGWAGLG</sequence>
<reference evidence="2 3" key="1">
    <citation type="submission" date="2019-05" db="EMBL/GenBank/DDBJ databases">
        <title>Mikania micrantha, genome provides insights into the molecular mechanism of rapid growth.</title>
        <authorList>
            <person name="Liu B."/>
        </authorList>
    </citation>
    <scope>NUCLEOTIDE SEQUENCE [LARGE SCALE GENOMIC DNA]</scope>
    <source>
        <strain evidence="2">NLD-2019</strain>
        <tissue evidence="2">Leaf</tissue>
    </source>
</reference>
<name>A0A5N6NBZ9_9ASTR</name>
<dbReference type="AlphaFoldDB" id="A0A5N6NBZ9"/>
<comment type="caution">
    <text evidence="2">The sequence shown here is derived from an EMBL/GenBank/DDBJ whole genome shotgun (WGS) entry which is preliminary data.</text>
</comment>
<organism evidence="2 3">
    <name type="scientific">Mikania micrantha</name>
    <name type="common">bitter vine</name>
    <dbReference type="NCBI Taxonomy" id="192012"/>
    <lineage>
        <taxon>Eukaryota</taxon>
        <taxon>Viridiplantae</taxon>
        <taxon>Streptophyta</taxon>
        <taxon>Embryophyta</taxon>
        <taxon>Tracheophyta</taxon>
        <taxon>Spermatophyta</taxon>
        <taxon>Magnoliopsida</taxon>
        <taxon>eudicotyledons</taxon>
        <taxon>Gunneridae</taxon>
        <taxon>Pentapetalae</taxon>
        <taxon>asterids</taxon>
        <taxon>campanulids</taxon>
        <taxon>Asterales</taxon>
        <taxon>Asteraceae</taxon>
        <taxon>Asteroideae</taxon>
        <taxon>Heliantheae alliance</taxon>
        <taxon>Eupatorieae</taxon>
        <taxon>Mikania</taxon>
    </lineage>
</organism>
<proteinExistence type="predicted"/>
<dbReference type="EMBL" id="SZYD01000012">
    <property type="protein sequence ID" value="KAD4584807.1"/>
    <property type="molecule type" value="Genomic_DNA"/>
</dbReference>
<protein>
    <submittedName>
        <fullName evidence="2">Uncharacterized protein</fullName>
    </submittedName>
</protein>
<keyword evidence="3" id="KW-1185">Reference proteome</keyword>
<feature type="region of interest" description="Disordered" evidence="1">
    <location>
        <begin position="1"/>
        <end position="26"/>
    </location>
</feature>
<accession>A0A5N6NBZ9</accession>
<feature type="compositionally biased region" description="Polar residues" evidence="1">
    <location>
        <begin position="16"/>
        <end position="26"/>
    </location>
</feature>